<proteinExistence type="predicted"/>
<accession>A0AAW2QSY9</accession>
<dbReference type="EMBL" id="JACGWK010000002">
    <property type="protein sequence ID" value="KAL0370852.1"/>
    <property type="molecule type" value="Genomic_DNA"/>
</dbReference>
<comment type="caution">
    <text evidence="1">The sequence shown here is derived from an EMBL/GenBank/DDBJ whole genome shotgun (WGS) entry which is preliminary data.</text>
</comment>
<organism evidence="1">
    <name type="scientific">Sesamum angustifolium</name>
    <dbReference type="NCBI Taxonomy" id="2727405"/>
    <lineage>
        <taxon>Eukaryota</taxon>
        <taxon>Viridiplantae</taxon>
        <taxon>Streptophyta</taxon>
        <taxon>Embryophyta</taxon>
        <taxon>Tracheophyta</taxon>
        <taxon>Spermatophyta</taxon>
        <taxon>Magnoliopsida</taxon>
        <taxon>eudicotyledons</taxon>
        <taxon>Gunneridae</taxon>
        <taxon>Pentapetalae</taxon>
        <taxon>asterids</taxon>
        <taxon>lamiids</taxon>
        <taxon>Lamiales</taxon>
        <taxon>Pedaliaceae</taxon>
        <taxon>Sesamum</taxon>
    </lineage>
</organism>
<evidence type="ECO:0008006" key="2">
    <source>
        <dbReference type="Google" id="ProtNLM"/>
    </source>
</evidence>
<reference evidence="1" key="1">
    <citation type="submission" date="2020-06" db="EMBL/GenBank/DDBJ databases">
        <authorList>
            <person name="Li T."/>
            <person name="Hu X."/>
            <person name="Zhang T."/>
            <person name="Song X."/>
            <person name="Zhang H."/>
            <person name="Dai N."/>
            <person name="Sheng W."/>
            <person name="Hou X."/>
            <person name="Wei L."/>
        </authorList>
    </citation>
    <scope>NUCLEOTIDE SEQUENCE</scope>
    <source>
        <strain evidence="1">G01</strain>
        <tissue evidence="1">Leaf</tissue>
    </source>
</reference>
<sequence length="231" mass="25769">MESCSIRLQTPSLSKFIYTSWDPRESVLQVPLCAFSLVVDGDDSCLCRGSPGELSRIAVKLTRELFGTSYITTGRWLIQLFTVYLSMVPDLPRQLTSVKYNYLLMLNISLWPVASHVKTLMLLVSKCPILSVLSINFVTPQGRIVNPGGGGYVACDDGVGDFGDLNDVVIENFGGNEIEMTLVRHLLARTPHLDIMKIEMNPLLDDVDADLKIHQILDYWRASLGVNIMFN</sequence>
<name>A0AAW2QSY9_9LAMI</name>
<evidence type="ECO:0000313" key="1">
    <source>
        <dbReference type="EMBL" id="KAL0370852.1"/>
    </source>
</evidence>
<dbReference type="AlphaFoldDB" id="A0AAW2QSY9"/>
<gene>
    <name evidence="1" type="ORF">Sangu_0403300</name>
</gene>
<protein>
    <recommendedName>
        <fullName evidence="2">FBD domain-containing protein</fullName>
    </recommendedName>
</protein>
<reference evidence="1" key="2">
    <citation type="journal article" date="2024" name="Plant">
        <title>Genomic evolution and insights into agronomic trait innovations of Sesamum species.</title>
        <authorList>
            <person name="Miao H."/>
            <person name="Wang L."/>
            <person name="Qu L."/>
            <person name="Liu H."/>
            <person name="Sun Y."/>
            <person name="Le M."/>
            <person name="Wang Q."/>
            <person name="Wei S."/>
            <person name="Zheng Y."/>
            <person name="Lin W."/>
            <person name="Duan Y."/>
            <person name="Cao H."/>
            <person name="Xiong S."/>
            <person name="Wang X."/>
            <person name="Wei L."/>
            <person name="Li C."/>
            <person name="Ma Q."/>
            <person name="Ju M."/>
            <person name="Zhao R."/>
            <person name="Li G."/>
            <person name="Mu C."/>
            <person name="Tian Q."/>
            <person name="Mei H."/>
            <person name="Zhang T."/>
            <person name="Gao T."/>
            <person name="Zhang H."/>
        </authorList>
    </citation>
    <scope>NUCLEOTIDE SEQUENCE</scope>
    <source>
        <strain evidence="1">G01</strain>
    </source>
</reference>